<feature type="domain" description="B box-type" evidence="4">
    <location>
        <begin position="177"/>
        <end position="217"/>
    </location>
</feature>
<evidence type="ECO:0000256" key="2">
    <source>
        <dbReference type="PROSITE-ProRule" id="PRU00024"/>
    </source>
</evidence>
<dbReference type="InterPro" id="IPR000315">
    <property type="entry name" value="Znf_B-box"/>
</dbReference>
<dbReference type="SUPFAM" id="SSF57845">
    <property type="entry name" value="B-box zinc-binding domain"/>
    <property type="match status" value="1"/>
</dbReference>
<organism evidence="5 6">
    <name type="scientific">Euplotes crassus</name>
    <dbReference type="NCBI Taxonomy" id="5936"/>
    <lineage>
        <taxon>Eukaryota</taxon>
        <taxon>Sar</taxon>
        <taxon>Alveolata</taxon>
        <taxon>Ciliophora</taxon>
        <taxon>Intramacronucleata</taxon>
        <taxon>Spirotrichea</taxon>
        <taxon>Hypotrichia</taxon>
        <taxon>Euplotida</taxon>
        <taxon>Euplotidae</taxon>
        <taxon>Moneuplotes</taxon>
    </lineage>
</organism>
<dbReference type="Gene3D" id="3.30.40.10">
    <property type="entry name" value="Zinc/RING finger domain, C3HC4 (zinc finger)"/>
    <property type="match status" value="1"/>
</dbReference>
<evidence type="ECO:0000313" key="6">
    <source>
        <dbReference type="Proteomes" id="UP001295684"/>
    </source>
</evidence>
<comment type="caution">
    <text evidence="5">The sequence shown here is derived from an EMBL/GenBank/DDBJ whole genome shotgun (WGS) entry which is preliminary data.</text>
</comment>
<keyword evidence="2" id="KW-0862">Zinc</keyword>
<dbReference type="Gene3D" id="3.30.160.60">
    <property type="entry name" value="Classic Zinc Finger"/>
    <property type="match status" value="1"/>
</dbReference>
<evidence type="ECO:0000313" key="5">
    <source>
        <dbReference type="EMBL" id="CAI2387776.1"/>
    </source>
</evidence>
<dbReference type="InterPro" id="IPR013083">
    <property type="entry name" value="Znf_RING/FYVE/PHD"/>
</dbReference>
<keyword evidence="1" id="KW-0479">Metal-binding</keyword>
<dbReference type="PROSITE" id="PS50089">
    <property type="entry name" value="ZF_RING_2"/>
    <property type="match status" value="1"/>
</dbReference>
<dbReference type="AlphaFoldDB" id="A0AAD1Y9A1"/>
<keyword evidence="2" id="KW-0863">Zinc-finger</keyword>
<dbReference type="SUPFAM" id="SSF57850">
    <property type="entry name" value="RING/U-box"/>
    <property type="match status" value="1"/>
</dbReference>
<gene>
    <name evidence="5" type="ORF">ECRASSUSDP1_LOCUS29410</name>
</gene>
<dbReference type="Pfam" id="PF00643">
    <property type="entry name" value="zf-B_box"/>
    <property type="match status" value="1"/>
</dbReference>
<dbReference type="Proteomes" id="UP001295684">
    <property type="component" value="Unassembled WGS sequence"/>
</dbReference>
<dbReference type="EMBL" id="CAMPGE010030263">
    <property type="protein sequence ID" value="CAI2387776.1"/>
    <property type="molecule type" value="Genomic_DNA"/>
</dbReference>
<reference evidence="5" key="1">
    <citation type="submission" date="2023-07" db="EMBL/GenBank/DDBJ databases">
        <authorList>
            <consortium name="AG Swart"/>
            <person name="Singh M."/>
            <person name="Singh A."/>
            <person name="Seah K."/>
            <person name="Emmerich C."/>
        </authorList>
    </citation>
    <scope>NUCLEOTIDE SEQUENCE</scope>
    <source>
        <strain evidence="5">DP1</strain>
    </source>
</reference>
<evidence type="ECO:0000259" key="4">
    <source>
        <dbReference type="PROSITE" id="PS50119"/>
    </source>
</evidence>
<proteinExistence type="predicted"/>
<keyword evidence="6" id="KW-1185">Reference proteome</keyword>
<dbReference type="PROSITE" id="PS50119">
    <property type="entry name" value="ZF_BBOX"/>
    <property type="match status" value="1"/>
</dbReference>
<name>A0AAD1Y9A1_EUPCR</name>
<evidence type="ECO:0008006" key="7">
    <source>
        <dbReference type="Google" id="ProtNLM"/>
    </source>
</evidence>
<dbReference type="InterPro" id="IPR001841">
    <property type="entry name" value="Znf_RING"/>
</dbReference>
<protein>
    <recommendedName>
        <fullName evidence="7">RING-type domain-containing protein</fullName>
    </recommendedName>
</protein>
<evidence type="ECO:0000256" key="1">
    <source>
        <dbReference type="ARBA" id="ARBA00022723"/>
    </source>
</evidence>
<evidence type="ECO:0000259" key="3">
    <source>
        <dbReference type="PROSITE" id="PS50089"/>
    </source>
</evidence>
<accession>A0AAD1Y9A1</accession>
<sequence length="503" mass="58418">MLELEVVFGCVICGKDWYKMRESIFKKMENLVLCKSCKIFKPANSNDYCPSNYRKYCSNFPTTEICGIPYDIVKTREEVATIKIAELEKLKERIGLEGISFISSLIECPICLEVIDPGRLITISCCKKYWCIDCVLENMKTYPKCSLCRKDIDTGLFSKVPYIETVLETLEKEHCIKMKSNCPDHMKQFDGFCEECSTFVCICCIIEKHTGHKLTETTLKYFEMKKRIPEVLDKMSIQIASTESIQKTIKQIDEYEKDVCLFKYNQGLSVLSENFRKFHRQTWDLYDCFNKSHEKSKETLKSETEEYYKVVKEDTACNFGVLYQTEKRLQQKNSMFKSVYEKYNQIVEKAPFKTTKYVFDLVLPKSGHTNQVLAKDLSCELSIEDEKYTLKLTPIAPPLPTKTPQKYLIFTSKQTSLPSNPLSKILVHKFLYQVTLGVPLVKELSSLFQELKDKNLKLLVYKSSKELVKYLQSSHKDLKEAMIASLESTQQQLAELEEDEEQL</sequence>
<feature type="domain" description="RING-type" evidence="3">
    <location>
        <begin position="108"/>
        <end position="149"/>
    </location>
</feature>
<dbReference type="GO" id="GO:0008270">
    <property type="term" value="F:zinc ion binding"/>
    <property type="evidence" value="ECO:0007669"/>
    <property type="project" value="UniProtKB-KW"/>
</dbReference>